<accession>A0A2T5DEV2</accession>
<reference evidence="3 4" key="1">
    <citation type="submission" date="2018-03" db="EMBL/GenBank/DDBJ databases">
        <title>Draft genome sequences of four Enterococcus mundtii strains isolated from beef slaughterhouses in Kenya.</title>
        <authorList>
            <person name="Wambui J."/>
            <person name="Stevens M."/>
            <person name="Njage P."/>
            <person name="Stephan R."/>
            <person name="Tasara T."/>
        </authorList>
    </citation>
    <scope>NUCLEOTIDE SEQUENCE [LARGE SCALE GENOMIC DNA]</scope>
    <source>
        <strain evidence="3 4">H18-EM</strain>
    </source>
</reference>
<dbReference type="EMBL" id="PYGR01000008">
    <property type="protein sequence ID" value="PTO36546.1"/>
    <property type="molecule type" value="Genomic_DNA"/>
</dbReference>
<dbReference type="Proteomes" id="UP000244022">
    <property type="component" value="Unassembled WGS sequence"/>
</dbReference>
<proteinExistence type="predicted"/>
<evidence type="ECO:0008006" key="5">
    <source>
        <dbReference type="Google" id="ProtNLM"/>
    </source>
</evidence>
<gene>
    <name evidence="3" type="ORF">C6N14_03205</name>
</gene>
<feature type="region of interest" description="Disordered" evidence="1">
    <location>
        <begin position="52"/>
        <end position="79"/>
    </location>
</feature>
<evidence type="ECO:0000256" key="2">
    <source>
        <dbReference type="SAM" id="Phobius"/>
    </source>
</evidence>
<dbReference type="AlphaFoldDB" id="A0A2T5DEV2"/>
<protein>
    <recommendedName>
        <fullName evidence="5">Gram-positive cocci surface proteins LPxTG domain-containing protein</fullName>
    </recommendedName>
</protein>
<feature type="transmembrane region" description="Helical" evidence="2">
    <location>
        <begin position="86"/>
        <end position="103"/>
    </location>
</feature>
<evidence type="ECO:0000313" key="3">
    <source>
        <dbReference type="EMBL" id="PTO36546.1"/>
    </source>
</evidence>
<keyword evidence="2" id="KW-1133">Transmembrane helix</keyword>
<organism evidence="3 4">
    <name type="scientific">Enterococcus mundtii</name>
    <dbReference type="NCBI Taxonomy" id="53346"/>
    <lineage>
        <taxon>Bacteria</taxon>
        <taxon>Bacillati</taxon>
        <taxon>Bacillota</taxon>
        <taxon>Bacilli</taxon>
        <taxon>Lactobacillales</taxon>
        <taxon>Enterococcaceae</taxon>
        <taxon>Enterococcus</taxon>
    </lineage>
</organism>
<evidence type="ECO:0000256" key="1">
    <source>
        <dbReference type="SAM" id="MobiDB-lite"/>
    </source>
</evidence>
<name>A0A2T5DEV2_ENTMU</name>
<sequence>MKNIRMIRKTIFAALVVLALFFVPLTMVHGETTESVGGQVTTEGRITFVLGETTEESKPDFPGGGETAKPPGGGRLPQTGSLVTNIGPWLLGILILFLLLLYWKKRQQEEEQVDEK</sequence>
<keyword evidence="2" id="KW-0472">Membrane</keyword>
<keyword evidence="2" id="KW-0812">Transmembrane</keyword>
<feature type="compositionally biased region" description="Gly residues" evidence="1">
    <location>
        <begin position="62"/>
        <end position="75"/>
    </location>
</feature>
<dbReference type="NCBIfam" id="TIGR01167">
    <property type="entry name" value="LPXTG_anchor"/>
    <property type="match status" value="1"/>
</dbReference>
<dbReference type="RefSeq" id="WP_108145539.1">
    <property type="nucleotide sequence ID" value="NZ_PYGR01000008.1"/>
</dbReference>
<evidence type="ECO:0000313" key="4">
    <source>
        <dbReference type="Proteomes" id="UP000244022"/>
    </source>
</evidence>
<comment type="caution">
    <text evidence="3">The sequence shown here is derived from an EMBL/GenBank/DDBJ whole genome shotgun (WGS) entry which is preliminary data.</text>
</comment>